<sequence length="290" mass="32349">MKTNSSFKYHTIDFIYILLGAWVSGFALRGFLVPNHFFDGGVTGISLLVHEIKHWNIALVIILANIPFILVGSRIMSKVFVIRSIVGVVLLGLFLAFFPYPEFFYDKLLISTFGGVFLGVGIGLGMRGGCALDGIEILAVYTLRRTSFSMSEVILGINVLIFLSAAHFIGFETALYAILTYYMVTKATEYVVNGLEEFTGVTIISGESEAIKSVLVNKLDKGITVYKGERGYLKDNFHEHNDCDIIYTVVTRLEVRRLKNEIKNIDPKAFVFTNTIKETVGGILKRHADH</sequence>
<comment type="caution">
    <text evidence="8">The sequence shown here is derived from an EMBL/GenBank/DDBJ whole genome shotgun (WGS) entry which is preliminary data.</text>
</comment>
<evidence type="ECO:0000256" key="1">
    <source>
        <dbReference type="ARBA" id="ARBA00004651"/>
    </source>
</evidence>
<dbReference type="PANTHER" id="PTHR33545:SF3">
    <property type="entry name" value="UPF0750 MEMBRANE PROTEIN YQFU"/>
    <property type="match status" value="1"/>
</dbReference>
<evidence type="ECO:0000313" key="9">
    <source>
        <dbReference type="Proteomes" id="UP000625735"/>
    </source>
</evidence>
<reference evidence="8" key="2">
    <citation type="submission" date="2020-09" db="EMBL/GenBank/DDBJ databases">
        <authorList>
            <person name="Sun Q."/>
            <person name="Zhou Y."/>
        </authorList>
    </citation>
    <scope>NUCLEOTIDE SEQUENCE</scope>
    <source>
        <strain evidence="8">CGMCC 1.12506</strain>
    </source>
</reference>
<dbReference type="Proteomes" id="UP000625735">
    <property type="component" value="Unassembled WGS sequence"/>
</dbReference>
<dbReference type="RefSeq" id="WP_188361661.1">
    <property type="nucleotide sequence ID" value="NZ_BMFG01000004.1"/>
</dbReference>
<keyword evidence="9" id="KW-1185">Reference proteome</keyword>
<dbReference type="AlphaFoldDB" id="A0A916XZG1"/>
<proteinExistence type="predicted"/>
<evidence type="ECO:0000256" key="3">
    <source>
        <dbReference type="ARBA" id="ARBA00022692"/>
    </source>
</evidence>
<feature type="transmembrane region" description="Helical" evidence="6">
    <location>
        <begin position="12"/>
        <end position="32"/>
    </location>
</feature>
<feature type="transmembrane region" description="Helical" evidence="6">
    <location>
        <begin position="52"/>
        <end position="73"/>
    </location>
</feature>
<dbReference type="Pfam" id="PF02588">
    <property type="entry name" value="YitT_membrane"/>
    <property type="match status" value="1"/>
</dbReference>
<evidence type="ECO:0000256" key="4">
    <source>
        <dbReference type="ARBA" id="ARBA00022989"/>
    </source>
</evidence>
<dbReference type="EMBL" id="BMFG01000004">
    <property type="protein sequence ID" value="GGD23531.1"/>
    <property type="molecule type" value="Genomic_DNA"/>
</dbReference>
<comment type="subcellular location">
    <subcellularLocation>
        <location evidence="1">Cell membrane</location>
        <topology evidence="1">Multi-pass membrane protein</topology>
    </subcellularLocation>
</comment>
<evidence type="ECO:0000256" key="2">
    <source>
        <dbReference type="ARBA" id="ARBA00022475"/>
    </source>
</evidence>
<keyword evidence="3 6" id="KW-0812">Transmembrane</keyword>
<keyword evidence="5 6" id="KW-0472">Membrane</keyword>
<feature type="transmembrane region" description="Helical" evidence="6">
    <location>
        <begin position="112"/>
        <end position="141"/>
    </location>
</feature>
<dbReference type="InterPro" id="IPR003740">
    <property type="entry name" value="YitT"/>
</dbReference>
<dbReference type="CDD" id="cd16380">
    <property type="entry name" value="YitT_C"/>
    <property type="match status" value="1"/>
</dbReference>
<reference evidence="8" key="1">
    <citation type="journal article" date="2014" name="Int. J. Syst. Evol. Microbiol.">
        <title>Complete genome sequence of Corynebacterium casei LMG S-19264T (=DSM 44701T), isolated from a smear-ripened cheese.</title>
        <authorList>
            <consortium name="US DOE Joint Genome Institute (JGI-PGF)"/>
            <person name="Walter F."/>
            <person name="Albersmeier A."/>
            <person name="Kalinowski J."/>
            <person name="Ruckert C."/>
        </authorList>
    </citation>
    <scope>NUCLEOTIDE SEQUENCE</scope>
    <source>
        <strain evidence="8">CGMCC 1.12506</strain>
    </source>
</reference>
<gene>
    <name evidence="8" type="ORF">GCM10011343_12180</name>
</gene>
<dbReference type="Pfam" id="PF10035">
    <property type="entry name" value="DUF2179"/>
    <property type="match status" value="1"/>
</dbReference>
<dbReference type="InterPro" id="IPR015867">
    <property type="entry name" value="N-reg_PII/ATP_PRibTrfase_C"/>
</dbReference>
<evidence type="ECO:0000259" key="7">
    <source>
        <dbReference type="Pfam" id="PF10035"/>
    </source>
</evidence>
<keyword evidence="2" id="KW-1003">Cell membrane</keyword>
<dbReference type="GO" id="GO:0005886">
    <property type="term" value="C:plasma membrane"/>
    <property type="evidence" value="ECO:0007669"/>
    <property type="project" value="UniProtKB-SubCell"/>
</dbReference>
<evidence type="ECO:0000313" key="8">
    <source>
        <dbReference type="EMBL" id="GGD23531.1"/>
    </source>
</evidence>
<name>A0A916XZG1_9FLAO</name>
<keyword evidence="4 6" id="KW-1133">Transmembrane helix</keyword>
<dbReference type="Gene3D" id="3.30.70.120">
    <property type="match status" value="1"/>
</dbReference>
<feature type="transmembrane region" description="Helical" evidence="6">
    <location>
        <begin position="80"/>
        <end position="100"/>
    </location>
</feature>
<dbReference type="InterPro" id="IPR019264">
    <property type="entry name" value="DUF2179"/>
</dbReference>
<accession>A0A916XZG1</accession>
<dbReference type="PIRSF" id="PIRSF006483">
    <property type="entry name" value="Membrane_protein_YitT"/>
    <property type="match status" value="1"/>
</dbReference>
<evidence type="ECO:0000256" key="6">
    <source>
        <dbReference type="SAM" id="Phobius"/>
    </source>
</evidence>
<dbReference type="InterPro" id="IPR051461">
    <property type="entry name" value="UPF0750_membrane"/>
</dbReference>
<evidence type="ECO:0000256" key="5">
    <source>
        <dbReference type="ARBA" id="ARBA00023136"/>
    </source>
</evidence>
<feature type="transmembrane region" description="Helical" evidence="6">
    <location>
        <begin position="153"/>
        <end position="179"/>
    </location>
</feature>
<organism evidence="8 9">
    <name type="scientific">Flavobacterium orientale</name>
    <dbReference type="NCBI Taxonomy" id="1756020"/>
    <lineage>
        <taxon>Bacteria</taxon>
        <taxon>Pseudomonadati</taxon>
        <taxon>Bacteroidota</taxon>
        <taxon>Flavobacteriia</taxon>
        <taxon>Flavobacteriales</taxon>
        <taxon>Flavobacteriaceae</taxon>
        <taxon>Flavobacterium</taxon>
    </lineage>
</organism>
<feature type="domain" description="DUF2179" evidence="7">
    <location>
        <begin position="222"/>
        <end position="281"/>
    </location>
</feature>
<dbReference type="PANTHER" id="PTHR33545">
    <property type="entry name" value="UPF0750 MEMBRANE PROTEIN YITT-RELATED"/>
    <property type="match status" value="1"/>
</dbReference>
<protein>
    <submittedName>
        <fullName evidence="8">Membrane protein</fullName>
    </submittedName>
</protein>